<dbReference type="SUPFAM" id="SSF46785">
    <property type="entry name" value="Winged helix' DNA-binding domain"/>
    <property type="match status" value="1"/>
</dbReference>
<dbReference type="InterPro" id="IPR036388">
    <property type="entry name" value="WH-like_DNA-bd_sf"/>
</dbReference>
<dbReference type="Pfam" id="PF01614">
    <property type="entry name" value="IclR_C"/>
    <property type="match status" value="1"/>
</dbReference>
<dbReference type="Gene3D" id="3.30.450.40">
    <property type="match status" value="1"/>
</dbReference>
<sequence length="273" mass="29270">MTQGSATVEKALGLLDFFNDRNPSLGLSELARMGGHNKATALRFLTALESKGFVERDASSRTYHIGPAFLRFAKIRATSFPWTEAVSETLRWLVDETGETSHASVLAGAALVNIGQVESRRSNRVIIDPGEALPFHATASGLTFLAFAEPGFVERVLSRELRAHTPDTDLSPARIREKLATIRSSGWGRAEGTYEEDVIGFAAPYFDADRAVCGAVAVAMPSARVTKASETIVVSAVKSAARKLTAARGGPTPDPEIENTSQPDPKKEDPSDA</sequence>
<dbReference type="PROSITE" id="PS51077">
    <property type="entry name" value="HTH_ICLR"/>
    <property type="match status" value="1"/>
</dbReference>
<keyword evidence="2" id="KW-0238">DNA-binding</keyword>
<dbReference type="Proteomes" id="UP001227126">
    <property type="component" value="Unassembled WGS sequence"/>
</dbReference>
<dbReference type="SUPFAM" id="SSF55781">
    <property type="entry name" value="GAF domain-like"/>
    <property type="match status" value="1"/>
</dbReference>
<dbReference type="InterPro" id="IPR029016">
    <property type="entry name" value="GAF-like_dom_sf"/>
</dbReference>
<dbReference type="SMART" id="SM00346">
    <property type="entry name" value="HTH_ICLR"/>
    <property type="match status" value="1"/>
</dbReference>
<keyword evidence="3" id="KW-0804">Transcription</keyword>
<keyword evidence="1" id="KW-0805">Transcription regulation</keyword>
<dbReference type="RefSeq" id="WP_284483910.1">
    <property type="nucleotide sequence ID" value="NZ_JASNJE010000002.1"/>
</dbReference>
<feature type="domain" description="IclR-ED" evidence="6">
    <location>
        <begin position="68"/>
        <end position="250"/>
    </location>
</feature>
<protein>
    <submittedName>
        <fullName evidence="7">IclR family transcriptional regulator</fullName>
    </submittedName>
</protein>
<evidence type="ECO:0000259" key="6">
    <source>
        <dbReference type="PROSITE" id="PS51078"/>
    </source>
</evidence>
<dbReference type="InterPro" id="IPR036390">
    <property type="entry name" value="WH_DNA-bd_sf"/>
</dbReference>
<evidence type="ECO:0000256" key="4">
    <source>
        <dbReference type="SAM" id="MobiDB-lite"/>
    </source>
</evidence>
<dbReference type="PROSITE" id="PS51078">
    <property type="entry name" value="ICLR_ED"/>
    <property type="match status" value="1"/>
</dbReference>
<evidence type="ECO:0000256" key="2">
    <source>
        <dbReference type="ARBA" id="ARBA00023125"/>
    </source>
</evidence>
<dbReference type="EMBL" id="JASNJE010000002">
    <property type="protein sequence ID" value="MDK3071956.1"/>
    <property type="molecule type" value="Genomic_DNA"/>
</dbReference>
<name>A0ABT7FA28_9RHOB</name>
<evidence type="ECO:0000259" key="5">
    <source>
        <dbReference type="PROSITE" id="PS51077"/>
    </source>
</evidence>
<gene>
    <name evidence="7" type="ORF">QO034_02430</name>
</gene>
<evidence type="ECO:0000256" key="1">
    <source>
        <dbReference type="ARBA" id="ARBA00023015"/>
    </source>
</evidence>
<evidence type="ECO:0000256" key="3">
    <source>
        <dbReference type="ARBA" id="ARBA00023163"/>
    </source>
</evidence>
<dbReference type="InterPro" id="IPR014757">
    <property type="entry name" value="Tscrpt_reg_IclR_C"/>
</dbReference>
<organism evidence="7 8">
    <name type="scientific">Sedimentitalea xiamensis</name>
    <dbReference type="NCBI Taxonomy" id="3050037"/>
    <lineage>
        <taxon>Bacteria</taxon>
        <taxon>Pseudomonadati</taxon>
        <taxon>Pseudomonadota</taxon>
        <taxon>Alphaproteobacteria</taxon>
        <taxon>Rhodobacterales</taxon>
        <taxon>Paracoccaceae</taxon>
        <taxon>Sedimentitalea</taxon>
    </lineage>
</organism>
<feature type="domain" description="HTH iclR-type" evidence="5">
    <location>
        <begin position="5"/>
        <end position="67"/>
    </location>
</feature>
<dbReference type="InterPro" id="IPR050707">
    <property type="entry name" value="HTH_MetabolicPath_Reg"/>
</dbReference>
<accession>A0ABT7FA28</accession>
<feature type="compositionally biased region" description="Basic and acidic residues" evidence="4">
    <location>
        <begin position="264"/>
        <end position="273"/>
    </location>
</feature>
<evidence type="ECO:0000313" key="7">
    <source>
        <dbReference type="EMBL" id="MDK3071956.1"/>
    </source>
</evidence>
<dbReference type="PANTHER" id="PTHR30136:SF24">
    <property type="entry name" value="HTH-TYPE TRANSCRIPTIONAL REPRESSOR ALLR"/>
    <property type="match status" value="1"/>
</dbReference>
<feature type="region of interest" description="Disordered" evidence="4">
    <location>
        <begin position="243"/>
        <end position="273"/>
    </location>
</feature>
<comment type="caution">
    <text evidence="7">The sequence shown here is derived from an EMBL/GenBank/DDBJ whole genome shotgun (WGS) entry which is preliminary data.</text>
</comment>
<reference evidence="7 8" key="1">
    <citation type="submission" date="2023-05" db="EMBL/GenBank/DDBJ databases">
        <title>Sedimentitalea sp. nov. JM2-8.</title>
        <authorList>
            <person name="Huang J."/>
        </authorList>
    </citation>
    <scope>NUCLEOTIDE SEQUENCE [LARGE SCALE GENOMIC DNA]</scope>
    <source>
        <strain evidence="7 8">JM2-8</strain>
    </source>
</reference>
<proteinExistence type="predicted"/>
<dbReference type="InterPro" id="IPR005471">
    <property type="entry name" value="Tscrpt_reg_IclR_N"/>
</dbReference>
<evidence type="ECO:0000313" key="8">
    <source>
        <dbReference type="Proteomes" id="UP001227126"/>
    </source>
</evidence>
<keyword evidence="8" id="KW-1185">Reference proteome</keyword>
<dbReference type="Pfam" id="PF09339">
    <property type="entry name" value="HTH_IclR"/>
    <property type="match status" value="1"/>
</dbReference>
<dbReference type="Gene3D" id="1.10.10.10">
    <property type="entry name" value="Winged helix-like DNA-binding domain superfamily/Winged helix DNA-binding domain"/>
    <property type="match status" value="1"/>
</dbReference>
<dbReference type="PANTHER" id="PTHR30136">
    <property type="entry name" value="HELIX-TURN-HELIX TRANSCRIPTIONAL REGULATOR, ICLR FAMILY"/>
    <property type="match status" value="1"/>
</dbReference>